<evidence type="ECO:0000256" key="14">
    <source>
        <dbReference type="ARBA" id="ARBA00023125"/>
    </source>
</evidence>
<comment type="caution">
    <text evidence="26">The sequence shown here is derived from an EMBL/GenBank/DDBJ whole genome shotgun (WGS) entry which is preliminary data.</text>
</comment>
<evidence type="ECO:0000256" key="18">
    <source>
        <dbReference type="ARBA" id="ARBA00033987"/>
    </source>
</evidence>
<keyword evidence="3 19" id="KW-0328">Glycosyltransferase</keyword>
<feature type="domain" description="WGR" evidence="25">
    <location>
        <begin position="617"/>
        <end position="716"/>
    </location>
</feature>
<dbReference type="Pfam" id="PF02877">
    <property type="entry name" value="PARP_reg"/>
    <property type="match status" value="1"/>
</dbReference>
<dbReference type="InterPro" id="IPR050800">
    <property type="entry name" value="ARTD/PARP"/>
</dbReference>
<evidence type="ECO:0000259" key="22">
    <source>
        <dbReference type="PROSITE" id="PS50918"/>
    </source>
</evidence>
<dbReference type="SUPFAM" id="SSF142921">
    <property type="entry name" value="WGR domain-like"/>
    <property type="match status" value="1"/>
</dbReference>
<keyword evidence="13 19" id="KW-0520">NAD</keyword>
<dbReference type="GO" id="GO:0003677">
    <property type="term" value="F:DNA binding"/>
    <property type="evidence" value="ECO:0007669"/>
    <property type="project" value="UniProtKB-KW"/>
</dbReference>
<dbReference type="GO" id="GO:0003950">
    <property type="term" value="F:NAD+ poly-ADP-ribosyltransferase activity"/>
    <property type="evidence" value="ECO:0007669"/>
    <property type="project" value="UniProtKB-UniRule"/>
</dbReference>
<dbReference type="InterPro" id="IPR036616">
    <property type="entry name" value="Poly(ADP-ribose)pol_reg_dom_sf"/>
</dbReference>
<keyword evidence="12 21" id="KW-1133">Transmembrane helix</keyword>
<comment type="subcellular location">
    <subcellularLocation>
        <location evidence="2">Membrane</location>
        <topology evidence="2">Single-pass membrane protein</topology>
    </subcellularLocation>
    <subcellularLocation>
        <location evidence="1">Nucleus</location>
    </subcellularLocation>
</comment>
<evidence type="ECO:0000256" key="7">
    <source>
        <dbReference type="ARBA" id="ARBA00022723"/>
    </source>
</evidence>
<dbReference type="FunFam" id="3.90.228.10:FF:000002">
    <property type="entry name" value="Poly [ADP-ribose] polymerase"/>
    <property type="match status" value="1"/>
</dbReference>
<evidence type="ECO:0000256" key="15">
    <source>
        <dbReference type="ARBA" id="ARBA00023136"/>
    </source>
</evidence>
<dbReference type="InterPro" id="IPR004102">
    <property type="entry name" value="Poly(ADP-ribose)pol_reg_dom"/>
</dbReference>
<keyword evidence="9" id="KW-0013">ADP-ribosylation</keyword>
<dbReference type="AlphaFoldDB" id="A0AAV7KJL9"/>
<evidence type="ECO:0000259" key="24">
    <source>
        <dbReference type="PROSITE" id="PS51060"/>
    </source>
</evidence>
<dbReference type="GO" id="GO:0006302">
    <property type="term" value="P:double-strand break repair"/>
    <property type="evidence" value="ECO:0007669"/>
    <property type="project" value="TreeGrafter"/>
</dbReference>
<dbReference type="Pfam" id="PF02825">
    <property type="entry name" value="WWE"/>
    <property type="match status" value="3"/>
</dbReference>
<dbReference type="PANTHER" id="PTHR10459">
    <property type="entry name" value="DNA LIGASE"/>
    <property type="match status" value="1"/>
</dbReference>
<keyword evidence="16" id="KW-0539">Nucleus</keyword>
<dbReference type="SMART" id="SM00773">
    <property type="entry name" value="WGR"/>
    <property type="match status" value="1"/>
</dbReference>
<dbReference type="GO" id="GO:0016779">
    <property type="term" value="F:nucleotidyltransferase activity"/>
    <property type="evidence" value="ECO:0007669"/>
    <property type="project" value="UniProtKB-KW"/>
</dbReference>
<feature type="domain" description="WWE" evidence="22">
    <location>
        <begin position="472"/>
        <end position="548"/>
    </location>
</feature>
<dbReference type="Pfam" id="PF05827">
    <property type="entry name" value="VAS1_LD"/>
    <property type="match status" value="1"/>
</dbReference>
<keyword evidence="10" id="KW-0863">Zinc-finger</keyword>
<evidence type="ECO:0000256" key="6">
    <source>
        <dbReference type="ARBA" id="ARBA00022695"/>
    </source>
</evidence>
<feature type="domain" description="WWE" evidence="22">
    <location>
        <begin position="396"/>
        <end position="471"/>
    </location>
</feature>
<keyword evidence="6" id="KW-0548">Nucleotidyltransferase</keyword>
<dbReference type="Gene3D" id="3.30.720.50">
    <property type="match status" value="3"/>
</dbReference>
<evidence type="ECO:0000256" key="4">
    <source>
        <dbReference type="ARBA" id="ARBA00022679"/>
    </source>
</evidence>
<feature type="domain" description="PARP catalytic" evidence="23">
    <location>
        <begin position="875"/>
        <end position="1099"/>
    </location>
</feature>
<dbReference type="Gene3D" id="1.20.142.10">
    <property type="entry name" value="Poly(ADP-ribose) polymerase, regulatory domain"/>
    <property type="match status" value="1"/>
</dbReference>
<evidence type="ECO:0000259" key="23">
    <source>
        <dbReference type="PROSITE" id="PS51059"/>
    </source>
</evidence>
<evidence type="ECO:0000256" key="2">
    <source>
        <dbReference type="ARBA" id="ARBA00004167"/>
    </source>
</evidence>
<evidence type="ECO:0000256" key="19">
    <source>
        <dbReference type="RuleBase" id="RU362114"/>
    </source>
</evidence>
<dbReference type="FunFam" id="2.20.140.10:FF:000001">
    <property type="entry name" value="Poly [ADP-ribose] polymerase"/>
    <property type="match status" value="1"/>
</dbReference>
<dbReference type="GO" id="GO:0070212">
    <property type="term" value="P:protein poly-ADP-ribosylation"/>
    <property type="evidence" value="ECO:0007669"/>
    <property type="project" value="TreeGrafter"/>
</dbReference>
<sequence length="1099" mass="124283">MKRSKRNLESFHDSLKYADERISSLPKIAEVNALDYISILLGDNHPPKLQSRYVREAIPVSSSTSNSNNTIQFIVQLNESVMLFWAQNISVVMNSTDKGNNNTFQLFPNNTEFSSGASSDNHTESYFEISTTALQGDTMWLKFVFINGTSKSNLTANSSVIPDYWSMMIVLSLGTNKTTSIPFYPNKALTVPYGFSYHCTPTRIFSPPSNSSYMGMIVISGLQVQPFEVANATTEGVYSFSTSDDCVGYYTYDIWMGILTSLIILCMLYCAVMGLMSISTSDRFDDPQGKPLMVEESRNMATRKHNVDTATSSAKRTKVDPTNGASSPSSSLDYTWEWRESGTDEWSAYSSGEQERISEAFVKDKQFKLESLSKDTLFLDFQNMTHSTESSTDKFEFRCRYNDLTYNDRWQWKEDSGIWKDYADEEKRRIESAQTLELYTIQIILGSAIYEIDFSKHLQTNLKSKCRRSIRKYDAEKDPVVAKPKWQWKDDTGKWKDFSDELNEEIDNEYQASKSKFSFKIGANNYNLDFVTRLQVNIVTGISRQVRRNEPKTGTSTKANAPLKSDPISNKQKFESEAEPVPTSSTAEEEPKSKTTEKSVKFTGKSILHPSLSSLKGAEIYSEGEDVYDVMLNQTNLKNNNNKFYTIQLIQSLSGTQKHFSVFTRWGRVGLSGQCSTEGYGPDLQRAKGKFEQKFYDKTNNSWEDRDDFVKTPGKYDLLDMDYGEDEKDDLTKDIKNASDSDEEMEVGVESKLQKSLQSLIEFVSDVKAFETIMKEMKYDTKKAPLGKLTKLQIESGVIALKEIEKLIKKGKLGNELTEACNTFYTRIPHCFGMTRPPILSTDEDIKEKIALMEALGDIEIAVTLLKESNKTDVHPVDQHYLGLNCEMEPISRISDEFKLVEKYTLQTHGPTHSQYTMLILDIFKTSKSNQDNNFVDHGNRVLLWHGSRLTNWVGILSQGLRIAPPEAPTTGYMFGKGLYFADVSSKSANYCYATPSNNQGCLLLCEVSLGNTNNLLAADYDASDLPSGTHSTFASGKMVPDPAEEVTMDDGCKVPLGKIMKTSVTNPSGYTLNYNEYVVYNVNQVKFRYLLRVKFNFK</sequence>
<dbReference type="SUPFAM" id="SSF47587">
    <property type="entry name" value="Domain of poly(ADP-ribose) polymerase"/>
    <property type="match status" value="1"/>
</dbReference>
<dbReference type="EC" id="2.4.2.-" evidence="19"/>
<evidence type="ECO:0000256" key="17">
    <source>
        <dbReference type="ARBA" id="ARBA00024347"/>
    </source>
</evidence>
<evidence type="ECO:0000256" key="20">
    <source>
        <dbReference type="SAM" id="MobiDB-lite"/>
    </source>
</evidence>
<dbReference type="PROSITE" id="PS51059">
    <property type="entry name" value="PARP_CATALYTIC"/>
    <property type="match status" value="1"/>
</dbReference>
<dbReference type="FunFam" id="1.20.142.10:FF:000001">
    <property type="entry name" value="Poly [ADP-ribose] polymerase"/>
    <property type="match status" value="1"/>
</dbReference>
<evidence type="ECO:0000256" key="16">
    <source>
        <dbReference type="ARBA" id="ARBA00023242"/>
    </source>
</evidence>
<dbReference type="Proteomes" id="UP001165289">
    <property type="component" value="Unassembled WGS sequence"/>
</dbReference>
<dbReference type="PROSITE" id="PS51977">
    <property type="entry name" value="WGR"/>
    <property type="match status" value="1"/>
</dbReference>
<keyword evidence="4 19" id="KW-0808">Transferase</keyword>
<dbReference type="Pfam" id="PF05406">
    <property type="entry name" value="WGR"/>
    <property type="match status" value="1"/>
</dbReference>
<dbReference type="InterPro" id="IPR046756">
    <property type="entry name" value="VAS1/VOA1_TM"/>
</dbReference>
<evidence type="ECO:0000256" key="11">
    <source>
        <dbReference type="ARBA" id="ARBA00022833"/>
    </source>
</evidence>
<keyword evidence="15 21" id="KW-0472">Membrane</keyword>
<dbReference type="GO" id="GO:0016020">
    <property type="term" value="C:membrane"/>
    <property type="evidence" value="ECO:0007669"/>
    <property type="project" value="UniProtKB-SubCell"/>
</dbReference>
<dbReference type="GO" id="GO:0008270">
    <property type="term" value="F:zinc ion binding"/>
    <property type="evidence" value="ECO:0007669"/>
    <property type="project" value="UniProtKB-KW"/>
</dbReference>
<dbReference type="SUPFAM" id="SSF56399">
    <property type="entry name" value="ADP-ribosylation"/>
    <property type="match status" value="1"/>
</dbReference>
<protein>
    <recommendedName>
        <fullName evidence="19">Poly [ADP-ribose] polymerase</fullName>
        <shortName evidence="19">PARP</shortName>
        <ecNumber evidence="19">2.4.2.-</ecNumber>
    </recommendedName>
</protein>
<dbReference type="GO" id="GO:1990404">
    <property type="term" value="F:NAD+-protein mono-ADP-ribosyltransferase activity"/>
    <property type="evidence" value="ECO:0007669"/>
    <property type="project" value="TreeGrafter"/>
</dbReference>
<feature type="transmembrane region" description="Helical" evidence="21">
    <location>
        <begin position="254"/>
        <end position="278"/>
    </location>
</feature>
<evidence type="ECO:0000256" key="13">
    <source>
        <dbReference type="ARBA" id="ARBA00023027"/>
    </source>
</evidence>
<evidence type="ECO:0000256" key="5">
    <source>
        <dbReference type="ARBA" id="ARBA00022692"/>
    </source>
</evidence>
<dbReference type="PANTHER" id="PTHR10459:SF60">
    <property type="entry name" value="POLY [ADP-RIBOSE] POLYMERASE 2"/>
    <property type="match status" value="1"/>
</dbReference>
<evidence type="ECO:0000256" key="8">
    <source>
        <dbReference type="ARBA" id="ARBA00022737"/>
    </source>
</evidence>
<dbReference type="InterPro" id="IPR012317">
    <property type="entry name" value="Poly(ADP-ribose)pol_cat_dom"/>
</dbReference>
<dbReference type="InterPro" id="IPR046755">
    <property type="entry name" value="VAS1_LD"/>
</dbReference>
<feature type="region of interest" description="Disordered" evidence="20">
    <location>
        <begin position="296"/>
        <end position="331"/>
    </location>
</feature>
<dbReference type="Gene3D" id="3.90.228.10">
    <property type="match status" value="1"/>
</dbReference>
<gene>
    <name evidence="26" type="ORF">LOD99_13664</name>
</gene>
<keyword evidence="14" id="KW-0238">DNA-binding</keyword>
<keyword evidence="27" id="KW-1185">Reference proteome</keyword>
<dbReference type="PROSITE" id="PS50918">
    <property type="entry name" value="WWE"/>
    <property type="match status" value="2"/>
</dbReference>
<feature type="domain" description="PARP alpha-helical" evidence="24">
    <location>
        <begin position="750"/>
        <end position="867"/>
    </location>
</feature>
<dbReference type="CDD" id="cd01437">
    <property type="entry name" value="parp_like"/>
    <property type="match status" value="1"/>
</dbReference>
<dbReference type="Gene3D" id="2.20.140.10">
    <property type="entry name" value="WGR domain"/>
    <property type="match status" value="1"/>
</dbReference>
<dbReference type="InterPro" id="IPR004170">
    <property type="entry name" value="WWE_dom"/>
</dbReference>
<accession>A0AAV7KJL9</accession>
<evidence type="ECO:0000256" key="9">
    <source>
        <dbReference type="ARBA" id="ARBA00022765"/>
    </source>
</evidence>
<evidence type="ECO:0000256" key="21">
    <source>
        <dbReference type="SAM" id="Phobius"/>
    </source>
</evidence>
<dbReference type="SMART" id="SM00678">
    <property type="entry name" value="WWE"/>
    <property type="match status" value="1"/>
</dbReference>
<dbReference type="Pfam" id="PF20520">
    <property type="entry name" value="Ac45-VOA1_TM"/>
    <property type="match status" value="1"/>
</dbReference>
<evidence type="ECO:0000256" key="1">
    <source>
        <dbReference type="ARBA" id="ARBA00004123"/>
    </source>
</evidence>
<dbReference type="SUPFAM" id="SSF117839">
    <property type="entry name" value="WWE domain"/>
    <property type="match status" value="2"/>
</dbReference>
<dbReference type="EMBL" id="JAKMXF010000022">
    <property type="protein sequence ID" value="KAI6660940.1"/>
    <property type="molecule type" value="Genomic_DNA"/>
</dbReference>
<keyword evidence="7" id="KW-0479">Metal-binding</keyword>
<dbReference type="InterPro" id="IPR036930">
    <property type="entry name" value="WGR_dom_sf"/>
</dbReference>
<keyword evidence="11" id="KW-0862">Zinc</keyword>
<evidence type="ECO:0000259" key="25">
    <source>
        <dbReference type="PROSITE" id="PS51977"/>
    </source>
</evidence>
<feature type="region of interest" description="Disordered" evidence="20">
    <location>
        <begin position="547"/>
        <end position="599"/>
    </location>
</feature>
<dbReference type="InterPro" id="IPR008893">
    <property type="entry name" value="WGR_domain"/>
</dbReference>
<evidence type="ECO:0000313" key="27">
    <source>
        <dbReference type="Proteomes" id="UP001165289"/>
    </source>
</evidence>
<evidence type="ECO:0000313" key="26">
    <source>
        <dbReference type="EMBL" id="KAI6660940.1"/>
    </source>
</evidence>
<comment type="catalytic activity">
    <reaction evidence="18">
        <text>NAD(+) + (ADP-D-ribosyl)n-acceptor = nicotinamide + (ADP-D-ribosyl)n+1-acceptor + H(+).</text>
        <dbReference type="EC" id="2.4.2.30"/>
    </reaction>
</comment>
<reference evidence="26 27" key="1">
    <citation type="journal article" date="2023" name="BMC Biol.">
        <title>The compact genome of the sponge Oopsacas minuta (Hexactinellida) is lacking key metazoan core genes.</title>
        <authorList>
            <person name="Santini S."/>
            <person name="Schenkelaars Q."/>
            <person name="Jourda C."/>
            <person name="Duchesne M."/>
            <person name="Belahbib H."/>
            <person name="Rocher C."/>
            <person name="Selva M."/>
            <person name="Riesgo A."/>
            <person name="Vervoort M."/>
            <person name="Leys S.P."/>
            <person name="Kodjabachian L."/>
            <person name="Le Bivic A."/>
            <person name="Borchiellini C."/>
            <person name="Claverie J.M."/>
            <person name="Renard E."/>
        </authorList>
    </citation>
    <scope>NUCLEOTIDE SEQUENCE [LARGE SCALE GENOMIC DNA]</scope>
    <source>
        <strain evidence="26">SPO-2</strain>
    </source>
</reference>
<dbReference type="PROSITE" id="PS51060">
    <property type="entry name" value="PARP_ALPHA_HD"/>
    <property type="match status" value="1"/>
</dbReference>
<organism evidence="26 27">
    <name type="scientific">Oopsacas minuta</name>
    <dbReference type="NCBI Taxonomy" id="111878"/>
    <lineage>
        <taxon>Eukaryota</taxon>
        <taxon>Metazoa</taxon>
        <taxon>Porifera</taxon>
        <taxon>Hexactinellida</taxon>
        <taxon>Hexasterophora</taxon>
        <taxon>Lyssacinosida</taxon>
        <taxon>Leucopsacidae</taxon>
        <taxon>Oopsacas</taxon>
    </lineage>
</organism>
<evidence type="ECO:0000256" key="12">
    <source>
        <dbReference type="ARBA" id="ARBA00022989"/>
    </source>
</evidence>
<proteinExistence type="inferred from homology"/>
<keyword evidence="5 21" id="KW-0812">Transmembrane</keyword>
<feature type="compositionally biased region" description="Basic and acidic residues" evidence="20">
    <location>
        <begin position="589"/>
        <end position="599"/>
    </location>
</feature>
<keyword evidence="8" id="KW-0677">Repeat</keyword>
<evidence type="ECO:0000256" key="10">
    <source>
        <dbReference type="ARBA" id="ARBA00022771"/>
    </source>
</evidence>
<dbReference type="InterPro" id="IPR018123">
    <property type="entry name" value="WWE-dom_subgr"/>
</dbReference>
<name>A0AAV7KJL9_9METZ</name>
<dbReference type="InterPro" id="IPR037197">
    <property type="entry name" value="WWE_dom_sf"/>
</dbReference>
<comment type="similarity">
    <text evidence="17">Belongs to the ARTD/PARP family.</text>
</comment>
<dbReference type="GO" id="GO:0005730">
    <property type="term" value="C:nucleolus"/>
    <property type="evidence" value="ECO:0007669"/>
    <property type="project" value="TreeGrafter"/>
</dbReference>
<evidence type="ECO:0000256" key="3">
    <source>
        <dbReference type="ARBA" id="ARBA00022676"/>
    </source>
</evidence>
<dbReference type="Pfam" id="PF00644">
    <property type="entry name" value="PARP"/>
    <property type="match status" value="1"/>
</dbReference>